<dbReference type="EMBL" id="JR039148">
    <property type="protein sequence ID" value="AEY58553.1"/>
    <property type="molecule type" value="mRNA"/>
</dbReference>
<feature type="compositionally biased region" description="Low complexity" evidence="1">
    <location>
        <begin position="1"/>
        <end position="18"/>
    </location>
</feature>
<evidence type="ECO:0000313" key="2">
    <source>
        <dbReference type="EMBL" id="AEY58553.1"/>
    </source>
</evidence>
<evidence type="ECO:0000313" key="3">
    <source>
        <dbReference type="EMBL" id="AEY58554.1"/>
    </source>
</evidence>
<organism evidence="2">
    <name type="scientific">Apis cerana</name>
    <name type="common">Indian honeybee</name>
    <dbReference type="NCBI Taxonomy" id="7461"/>
    <lineage>
        <taxon>Eukaryota</taxon>
        <taxon>Metazoa</taxon>
        <taxon>Ecdysozoa</taxon>
        <taxon>Arthropoda</taxon>
        <taxon>Hexapoda</taxon>
        <taxon>Insecta</taxon>
        <taxon>Pterygota</taxon>
        <taxon>Neoptera</taxon>
        <taxon>Endopterygota</taxon>
        <taxon>Hymenoptera</taxon>
        <taxon>Apocrita</taxon>
        <taxon>Aculeata</taxon>
        <taxon>Apoidea</taxon>
        <taxon>Anthophila</taxon>
        <taxon>Apidae</taxon>
        <taxon>Apis</taxon>
    </lineage>
</organism>
<dbReference type="EMBL" id="JR039149">
    <property type="protein sequence ID" value="AEY58554.1"/>
    <property type="molecule type" value="mRNA"/>
</dbReference>
<sequence length="117" mass="12561">MKWLGASSAGAAGEPAPSMQLHHPSANGHIPTDAEQCGQVMAGGDSMRIQPGQTHQIGVNRTQDDAMVGYVFQRPTEAEFNAQSSTFQTNKHPVLGLLQMMLLLIIIQKNGNIPLLN</sequence>
<dbReference type="AlphaFoldDB" id="V9IBS4"/>
<reference evidence="2" key="1">
    <citation type="submission" date="2011-11" db="EMBL/GenBank/DDBJ databases">
        <title>Decoding the brain transcriptome of the Eastern honeybee (Apis cerana) based on pyrosequencing.</title>
        <authorList>
            <person name="Sun L."/>
            <person name="Zheng H."/>
            <person name="Wang Y."/>
            <person name="Xie X."/>
            <person name="Zhu Y."/>
            <person name="Gu W."/>
            <person name="Wang S."/>
        </authorList>
    </citation>
    <scope>NUCLEOTIDE SEQUENCE</scope>
    <source>
        <tissue evidence="2">Brain</tissue>
    </source>
</reference>
<evidence type="ECO:0000256" key="1">
    <source>
        <dbReference type="SAM" id="MobiDB-lite"/>
    </source>
</evidence>
<accession>V9IBS4</accession>
<proteinExistence type="evidence at transcript level"/>
<feature type="region of interest" description="Disordered" evidence="1">
    <location>
        <begin position="1"/>
        <end position="33"/>
    </location>
</feature>
<name>V9IBS4_APICE</name>
<protein>
    <submittedName>
        <fullName evidence="2">Uncharacterized protein</fullName>
    </submittedName>
</protein>
<gene>
    <name evidence="2" type="ORF">ACCB01155.1</name>
    <name evidence="3" type="ORF">ACCB01155.2</name>
</gene>